<dbReference type="Pfam" id="PF16697">
    <property type="entry name" value="Yop-YscD_cpl"/>
    <property type="match status" value="1"/>
</dbReference>
<dbReference type="EMBL" id="BAABGJ010000057">
    <property type="protein sequence ID" value="GAA4348348.1"/>
    <property type="molecule type" value="Genomic_DNA"/>
</dbReference>
<dbReference type="InterPro" id="IPR008984">
    <property type="entry name" value="SMAD_FHA_dom_sf"/>
</dbReference>
<gene>
    <name evidence="4" type="ORF">GCM10023165_34070</name>
</gene>
<reference evidence="5" key="1">
    <citation type="journal article" date="2019" name="Int. J. Syst. Evol. Microbiol.">
        <title>The Global Catalogue of Microorganisms (GCM) 10K type strain sequencing project: providing services to taxonomists for standard genome sequencing and annotation.</title>
        <authorList>
            <consortium name="The Broad Institute Genomics Platform"/>
            <consortium name="The Broad Institute Genome Sequencing Center for Infectious Disease"/>
            <person name="Wu L."/>
            <person name="Ma J."/>
        </authorList>
    </citation>
    <scope>NUCLEOTIDE SEQUENCE [LARGE SCALE GENOMIC DNA]</scope>
    <source>
        <strain evidence="5">JCM 17804</strain>
    </source>
</reference>
<proteinExistence type="predicted"/>
<evidence type="ECO:0008006" key="6">
    <source>
        <dbReference type="Google" id="ProtNLM"/>
    </source>
</evidence>
<sequence>MSLENTMPADDTIELRVLHGPQAGARLPLQHGRSYTIGTSDACTVVLVGAQVAQEHAQISVDATAIMVEPLQGQVLSLTGQAIEPGPLPLGTVLQFGLVKLTAAPAGDEWPDEEALQVRNTAQGVVPEIEEAEGEETSRESTALAAVYSRPSPNVDDPSTGAQRGAARRYAIPGAVILLALAAAFAAVRQSSEATASPGAAAPGEQEQRVKLVASDAEAEAEANAEAAAQAAAKADADRASALAEAIKSFPASSLELKRGDSGSWVVGGRLQTEEQFQQLREQLSALHLPIEYKVMLDAERLAALERFVQKHRSPGRLELRSEPGDGKVLRIVGSASSAAEAASFSEHARRELAALEPIELNILRPQQVRELFMERLRDAGLGEKFSVVATEPALELRASLSSQETRRWEALFLDFTRLHGSTLKISAHVEAAPDPAAAQVAAVVGGAFPYIVTTGGQRITPGGALGGQTVVSVRDGEIALADGTRVRYGP</sequence>
<evidence type="ECO:0000259" key="2">
    <source>
        <dbReference type="Pfam" id="PF16697"/>
    </source>
</evidence>
<dbReference type="CDD" id="cd00060">
    <property type="entry name" value="FHA"/>
    <property type="match status" value="1"/>
</dbReference>
<dbReference type="NCBIfam" id="TIGR02500">
    <property type="entry name" value="type_III_yscD"/>
    <property type="match status" value="1"/>
</dbReference>
<keyword evidence="5" id="KW-1185">Reference proteome</keyword>
<dbReference type="Proteomes" id="UP001500975">
    <property type="component" value="Unassembled WGS sequence"/>
</dbReference>
<dbReference type="SUPFAM" id="SSF49879">
    <property type="entry name" value="SMAD/FHA domain"/>
    <property type="match status" value="1"/>
</dbReference>
<dbReference type="InterPro" id="IPR032030">
    <property type="entry name" value="YscD_cytoplasmic_dom"/>
</dbReference>
<evidence type="ECO:0000313" key="5">
    <source>
        <dbReference type="Proteomes" id="UP001500975"/>
    </source>
</evidence>
<dbReference type="RefSeq" id="WP_345539390.1">
    <property type="nucleotide sequence ID" value="NZ_BAABGJ010000057.1"/>
</dbReference>
<feature type="region of interest" description="Disordered" evidence="1">
    <location>
        <begin position="130"/>
        <end position="162"/>
    </location>
</feature>
<protein>
    <recommendedName>
        <fullName evidence="6">EscD/YscD/HrpQ family type III secretion system inner membrane ring protein</fullName>
    </recommendedName>
</protein>
<evidence type="ECO:0000313" key="4">
    <source>
        <dbReference type="EMBL" id="GAA4348348.1"/>
    </source>
</evidence>
<evidence type="ECO:0000259" key="3">
    <source>
        <dbReference type="Pfam" id="PF21934"/>
    </source>
</evidence>
<dbReference type="Pfam" id="PF21934">
    <property type="entry name" value="Yop-YscD_ppl_3rd"/>
    <property type="match status" value="1"/>
</dbReference>
<accession>A0ABP8HZP2</accession>
<dbReference type="InterPro" id="IPR053946">
    <property type="entry name" value="YscD_ppl_3rd"/>
</dbReference>
<dbReference type="Gene3D" id="2.60.200.20">
    <property type="match status" value="1"/>
</dbReference>
<evidence type="ECO:0000256" key="1">
    <source>
        <dbReference type="SAM" id="MobiDB-lite"/>
    </source>
</evidence>
<dbReference type="InterPro" id="IPR012843">
    <property type="entry name" value="YscD"/>
</dbReference>
<organism evidence="4 5">
    <name type="scientific">Variovorax defluvii</name>
    <dbReference type="NCBI Taxonomy" id="913761"/>
    <lineage>
        <taxon>Bacteria</taxon>
        <taxon>Pseudomonadati</taxon>
        <taxon>Pseudomonadota</taxon>
        <taxon>Betaproteobacteria</taxon>
        <taxon>Burkholderiales</taxon>
        <taxon>Comamonadaceae</taxon>
        <taxon>Variovorax</taxon>
    </lineage>
</organism>
<name>A0ABP8HZP2_9BURK</name>
<feature type="domain" description="YscD-like Bon-like" evidence="3">
    <location>
        <begin position="369"/>
        <end position="430"/>
    </location>
</feature>
<feature type="domain" description="YscD cytoplasmic" evidence="2">
    <location>
        <begin position="16"/>
        <end position="104"/>
    </location>
</feature>
<comment type="caution">
    <text evidence="4">The sequence shown here is derived from an EMBL/GenBank/DDBJ whole genome shotgun (WGS) entry which is preliminary data.</text>
</comment>